<evidence type="ECO:0000256" key="3">
    <source>
        <dbReference type="ARBA" id="ARBA00022679"/>
    </source>
</evidence>
<dbReference type="GeneID" id="113018259"/>
<proteinExistence type="inferred from homology"/>
<dbReference type="AlphaFoldDB" id="A0A3P8PSD9"/>
<dbReference type="EC" id="2.4.2.-" evidence="7"/>
<dbReference type="OMA" id="GSACKEM"/>
<reference evidence="9" key="2">
    <citation type="submission" date="2025-09" db="UniProtKB">
        <authorList>
            <consortium name="Ensembl"/>
        </authorList>
    </citation>
    <scope>IDENTIFICATION</scope>
</reference>
<dbReference type="GeneTree" id="ENSGT00940000154311"/>
<evidence type="ECO:0000313" key="10">
    <source>
        <dbReference type="Proteomes" id="UP000265100"/>
    </source>
</evidence>
<evidence type="ECO:0000256" key="5">
    <source>
        <dbReference type="ARBA" id="ARBA00023242"/>
    </source>
</evidence>
<dbReference type="InterPro" id="IPR052056">
    <property type="entry name" value="Mono-ARTD/PARP"/>
</dbReference>
<evidence type="ECO:0000256" key="4">
    <source>
        <dbReference type="ARBA" id="ARBA00023027"/>
    </source>
</evidence>
<comment type="similarity">
    <text evidence="6">Belongs to the ARTD/PARP family.</text>
</comment>
<dbReference type="Proteomes" id="UP000265100">
    <property type="component" value="Unplaced"/>
</dbReference>
<dbReference type="GO" id="GO:0010629">
    <property type="term" value="P:negative regulation of gene expression"/>
    <property type="evidence" value="ECO:0007669"/>
    <property type="project" value="TreeGrafter"/>
</dbReference>
<dbReference type="SUPFAM" id="SSF56399">
    <property type="entry name" value="ADP-ribosylation"/>
    <property type="match status" value="1"/>
</dbReference>
<sequence length="409" mass="46312">MGPQEKTFASSKPQQAMIRVISCDPYITKTIQSELERILQKHLIKREVDVQEFSALEPMELEAVQAKIRVFGISLEHKKHQQNAGNTVRPEARAQTGSGKDVYVLEGLKEDVLSVTELIGRATQEALFKDFQDKEEAITALNVQWSLKGINGAWQEVSLRDNYMLEYAHTRDKIFVDIDAPDGSRVTVNLKTQEATNGVTGMTYKLKRIESGALEMPVKWDPMQEELFMKVELQPTSQEYREIAQGFLKTAKFNICKIERVQNLYLWNAYSVCKQRIFAKNGQAELGEKTLYHGTTAESCQCIERDRFDRGHAGKHAAKYGKGVYFAVNAAYSANGFSPADKSGLKRMYVVRVLTGRYTVGKSSMISPPPRGSDPTDCYDSLVDNQQQPSMFVIFHDDQAYPEYLITFK</sequence>
<reference evidence="9" key="1">
    <citation type="submission" date="2025-08" db="UniProtKB">
        <authorList>
            <consortium name="Ensembl"/>
        </authorList>
    </citation>
    <scope>IDENTIFICATION</scope>
</reference>
<dbReference type="CDD" id="cd01439">
    <property type="entry name" value="TCCD_inducible_PARP_like"/>
    <property type="match status" value="1"/>
</dbReference>
<keyword evidence="3 7" id="KW-0808">Transferase</keyword>
<keyword evidence="4 7" id="KW-0520">NAD</keyword>
<dbReference type="GO" id="GO:0003950">
    <property type="term" value="F:NAD+ poly-ADP-ribosyltransferase activity"/>
    <property type="evidence" value="ECO:0007669"/>
    <property type="project" value="UniProtKB-UniRule"/>
</dbReference>
<dbReference type="STRING" id="8154.ENSACLP00000019990"/>
<dbReference type="GO" id="GO:0003714">
    <property type="term" value="F:transcription corepressor activity"/>
    <property type="evidence" value="ECO:0007669"/>
    <property type="project" value="TreeGrafter"/>
</dbReference>
<evidence type="ECO:0000256" key="2">
    <source>
        <dbReference type="ARBA" id="ARBA00022676"/>
    </source>
</evidence>
<organism evidence="9 10">
    <name type="scientific">Astatotilapia calliptera</name>
    <name type="common">Eastern happy</name>
    <name type="synonym">Chromis callipterus</name>
    <dbReference type="NCBI Taxonomy" id="8154"/>
    <lineage>
        <taxon>Eukaryota</taxon>
        <taxon>Metazoa</taxon>
        <taxon>Chordata</taxon>
        <taxon>Craniata</taxon>
        <taxon>Vertebrata</taxon>
        <taxon>Euteleostomi</taxon>
        <taxon>Actinopterygii</taxon>
        <taxon>Neopterygii</taxon>
        <taxon>Teleostei</taxon>
        <taxon>Neoteleostei</taxon>
        <taxon>Acanthomorphata</taxon>
        <taxon>Ovalentaria</taxon>
        <taxon>Cichlomorphae</taxon>
        <taxon>Cichliformes</taxon>
        <taxon>Cichlidae</taxon>
        <taxon>African cichlids</taxon>
        <taxon>Pseudocrenilabrinae</taxon>
        <taxon>Haplochromini</taxon>
        <taxon>Astatotilapia</taxon>
    </lineage>
</organism>
<keyword evidence="2 7" id="KW-0328">Glycosyltransferase</keyword>
<keyword evidence="5" id="KW-0539">Nucleus</keyword>
<dbReference type="PANTHER" id="PTHR14453:SF107">
    <property type="entry name" value="POLY [ADP-RIBOSE] POLYMERASE"/>
    <property type="match status" value="1"/>
</dbReference>
<dbReference type="Pfam" id="PF00644">
    <property type="entry name" value="PARP"/>
    <property type="match status" value="1"/>
</dbReference>
<dbReference type="GO" id="GO:1990404">
    <property type="term" value="F:NAD+-protein mono-ADP-ribosyltransferase activity"/>
    <property type="evidence" value="ECO:0007669"/>
    <property type="project" value="TreeGrafter"/>
</dbReference>
<dbReference type="PROSITE" id="PS51059">
    <property type="entry name" value="PARP_CATALYTIC"/>
    <property type="match status" value="1"/>
</dbReference>
<evidence type="ECO:0000259" key="8">
    <source>
        <dbReference type="PROSITE" id="PS51059"/>
    </source>
</evidence>
<dbReference type="Gene3D" id="3.90.228.10">
    <property type="match status" value="1"/>
</dbReference>
<dbReference type="InterPro" id="IPR037197">
    <property type="entry name" value="WWE_dom_sf"/>
</dbReference>
<evidence type="ECO:0000256" key="7">
    <source>
        <dbReference type="RuleBase" id="RU362114"/>
    </source>
</evidence>
<name>A0A3P8PSD9_ASTCA</name>
<dbReference type="GO" id="GO:0070212">
    <property type="term" value="P:protein poly-ADP-ribosylation"/>
    <property type="evidence" value="ECO:0007669"/>
    <property type="project" value="TreeGrafter"/>
</dbReference>
<protein>
    <recommendedName>
        <fullName evidence="7">Poly [ADP-ribose] polymerase</fullName>
        <shortName evidence="7">PARP</shortName>
        <ecNumber evidence="7">2.4.2.-</ecNumber>
    </recommendedName>
</protein>
<dbReference type="Gene3D" id="3.30.720.50">
    <property type="match status" value="1"/>
</dbReference>
<keyword evidence="10" id="KW-1185">Reference proteome</keyword>
<dbReference type="PANTHER" id="PTHR14453">
    <property type="entry name" value="PARP/ZINC FINGER CCCH TYPE DOMAIN CONTAINING PROTEIN"/>
    <property type="match status" value="1"/>
</dbReference>
<dbReference type="InterPro" id="IPR012317">
    <property type="entry name" value="Poly(ADP-ribose)pol_cat_dom"/>
</dbReference>
<dbReference type="GO" id="GO:0005737">
    <property type="term" value="C:cytoplasm"/>
    <property type="evidence" value="ECO:0007669"/>
    <property type="project" value="TreeGrafter"/>
</dbReference>
<accession>A0A3P8PSD9</accession>
<feature type="domain" description="PARP catalytic" evidence="8">
    <location>
        <begin position="216"/>
        <end position="409"/>
    </location>
</feature>
<dbReference type="Ensembl" id="ENSACLT00000020452.2">
    <property type="protein sequence ID" value="ENSACLP00000019990.2"/>
    <property type="gene ID" value="ENSACLG00000013589.2"/>
</dbReference>
<evidence type="ECO:0000256" key="1">
    <source>
        <dbReference type="ARBA" id="ARBA00004123"/>
    </source>
</evidence>
<dbReference type="Bgee" id="ENSACLG00000013589">
    <property type="expression patterns" value="Expressed in anal fin and 2 other cell types or tissues"/>
</dbReference>
<evidence type="ECO:0000313" key="9">
    <source>
        <dbReference type="Ensembl" id="ENSACLP00000019990.2"/>
    </source>
</evidence>
<dbReference type="RefSeq" id="XP_026017105.1">
    <property type="nucleotide sequence ID" value="XM_026161320.1"/>
</dbReference>
<evidence type="ECO:0000256" key="6">
    <source>
        <dbReference type="ARBA" id="ARBA00024347"/>
    </source>
</evidence>
<comment type="subcellular location">
    <subcellularLocation>
        <location evidence="1">Nucleus</location>
    </subcellularLocation>
</comment>
<dbReference type="FunFam" id="3.90.228.10:FF:000008">
    <property type="entry name" value="Poly [ADP-ribose] polymerase"/>
    <property type="match status" value="1"/>
</dbReference>
<dbReference type="GO" id="GO:0005634">
    <property type="term" value="C:nucleus"/>
    <property type="evidence" value="ECO:0007669"/>
    <property type="project" value="UniProtKB-SubCell"/>
</dbReference>